<protein>
    <submittedName>
        <fullName evidence="2">Four helix bundle protein</fullName>
    </submittedName>
</protein>
<accession>A0A1H0KAH2</accession>
<evidence type="ECO:0000256" key="1">
    <source>
        <dbReference type="SAM" id="MobiDB-lite"/>
    </source>
</evidence>
<dbReference type="CDD" id="cd16377">
    <property type="entry name" value="23S_rRNA_IVP_like"/>
    <property type="match status" value="1"/>
</dbReference>
<comment type="caution">
    <text evidence="2">The sequence shown here is derived from an EMBL/GenBank/DDBJ whole genome shotgun (WGS) entry which is preliminary data.</text>
</comment>
<evidence type="ECO:0000313" key="2">
    <source>
        <dbReference type="EMBL" id="SDO52957.1"/>
    </source>
</evidence>
<dbReference type="EMBL" id="FNIW01000024">
    <property type="protein sequence ID" value="SDO52957.1"/>
    <property type="molecule type" value="Genomic_DNA"/>
</dbReference>
<dbReference type="Gene3D" id="1.20.1440.60">
    <property type="entry name" value="23S rRNA-intervening sequence"/>
    <property type="match status" value="1"/>
</dbReference>
<dbReference type="OrthoDB" id="9811959at2"/>
<reference evidence="3" key="1">
    <citation type="submission" date="2016-10" db="EMBL/GenBank/DDBJ databases">
        <authorList>
            <person name="de Groot N.N."/>
        </authorList>
    </citation>
    <scope>NUCLEOTIDE SEQUENCE [LARGE SCALE GENOMIC DNA]</scope>
    <source>
        <strain evidence="3">BP1-145</strain>
    </source>
</reference>
<organism evidence="2 3">
    <name type="scientific">Prevotella communis</name>
    <dbReference type="NCBI Taxonomy" id="2913614"/>
    <lineage>
        <taxon>Bacteria</taxon>
        <taxon>Pseudomonadati</taxon>
        <taxon>Bacteroidota</taxon>
        <taxon>Bacteroidia</taxon>
        <taxon>Bacteroidales</taxon>
        <taxon>Prevotellaceae</taxon>
        <taxon>Prevotella</taxon>
    </lineage>
</organism>
<evidence type="ECO:0000313" key="3">
    <source>
        <dbReference type="Proteomes" id="UP000199134"/>
    </source>
</evidence>
<proteinExistence type="predicted"/>
<dbReference type="AlphaFoldDB" id="A0A1H0KAH2"/>
<dbReference type="InterPro" id="IPR012657">
    <property type="entry name" value="23S_rRNA-intervening_sequence"/>
</dbReference>
<name>A0A1H0KAH2_9BACT</name>
<gene>
    <name evidence="2" type="ORF">SAMN04487900_12437</name>
</gene>
<feature type="region of interest" description="Disordered" evidence="1">
    <location>
        <begin position="15"/>
        <end position="35"/>
    </location>
</feature>
<dbReference type="Proteomes" id="UP000199134">
    <property type="component" value="Unassembled WGS sequence"/>
</dbReference>
<dbReference type="InterPro" id="IPR036583">
    <property type="entry name" value="23S_rRNA_IVS_sf"/>
</dbReference>
<dbReference type="PANTHER" id="PTHR38471">
    <property type="entry name" value="FOUR HELIX BUNDLE PROTEIN"/>
    <property type="match status" value="1"/>
</dbReference>
<dbReference type="NCBIfam" id="TIGR02436">
    <property type="entry name" value="four helix bundle protein"/>
    <property type="match status" value="1"/>
</dbReference>
<sequence length="168" mass="18939">MLKDQAIISSSKFRVPSGQTDLKPETSRQALKPETSPKVRRFEELDIFQKSRELCKEIYAITKEGEFHKDSRFVQQIHASAGSVMDNIAEGFERDGNKEFINFLYIAKGSCGEVRSQIIRASDVGYIDNVTATKLYNDSLNLSKSIAKFITSLRKSPITGLKNLKLET</sequence>
<dbReference type="SUPFAM" id="SSF158446">
    <property type="entry name" value="IVS-encoded protein-like"/>
    <property type="match status" value="1"/>
</dbReference>
<dbReference type="Pfam" id="PF05635">
    <property type="entry name" value="23S_rRNA_IVP"/>
    <property type="match status" value="1"/>
</dbReference>
<dbReference type="PANTHER" id="PTHR38471:SF2">
    <property type="entry name" value="FOUR HELIX BUNDLE PROTEIN"/>
    <property type="match status" value="1"/>
</dbReference>